<dbReference type="PANTHER" id="PTHR10811">
    <property type="entry name" value="FRINGE-RELATED"/>
    <property type="match status" value="1"/>
</dbReference>
<dbReference type="FunFam" id="3.90.550.50:FF:000006">
    <property type="entry name" value="Fringe-related protein-like"/>
    <property type="match status" value="1"/>
</dbReference>
<keyword evidence="1" id="KW-0472">Membrane</keyword>
<reference evidence="2" key="2">
    <citation type="submission" date="2023-05" db="EMBL/GenBank/DDBJ databases">
        <authorList>
            <person name="Schelkunov M.I."/>
        </authorList>
    </citation>
    <scope>NUCLEOTIDE SEQUENCE</scope>
    <source>
        <strain evidence="2">Hsosn_3</strain>
        <tissue evidence="2">Leaf</tissue>
    </source>
</reference>
<dbReference type="Gene3D" id="3.90.550.50">
    <property type="match status" value="1"/>
</dbReference>
<dbReference type="Pfam" id="PF04646">
    <property type="entry name" value="DUF604"/>
    <property type="match status" value="1"/>
</dbReference>
<evidence type="ECO:0000313" key="3">
    <source>
        <dbReference type="Proteomes" id="UP001237642"/>
    </source>
</evidence>
<name>A0AAD8GU16_9APIA</name>
<organism evidence="2 3">
    <name type="scientific">Heracleum sosnowskyi</name>
    <dbReference type="NCBI Taxonomy" id="360622"/>
    <lineage>
        <taxon>Eukaryota</taxon>
        <taxon>Viridiplantae</taxon>
        <taxon>Streptophyta</taxon>
        <taxon>Embryophyta</taxon>
        <taxon>Tracheophyta</taxon>
        <taxon>Spermatophyta</taxon>
        <taxon>Magnoliopsida</taxon>
        <taxon>eudicotyledons</taxon>
        <taxon>Gunneridae</taxon>
        <taxon>Pentapetalae</taxon>
        <taxon>asterids</taxon>
        <taxon>campanulids</taxon>
        <taxon>Apiales</taxon>
        <taxon>Apiaceae</taxon>
        <taxon>Apioideae</taxon>
        <taxon>apioid superclade</taxon>
        <taxon>Tordylieae</taxon>
        <taxon>Tordyliinae</taxon>
        <taxon>Heracleum</taxon>
    </lineage>
</organism>
<comment type="caution">
    <text evidence="2">The sequence shown here is derived from an EMBL/GenBank/DDBJ whole genome shotgun (WGS) entry which is preliminary data.</text>
</comment>
<proteinExistence type="predicted"/>
<dbReference type="EMBL" id="JAUIZM010000011">
    <property type="protein sequence ID" value="KAK1355297.1"/>
    <property type="molecule type" value="Genomic_DNA"/>
</dbReference>
<evidence type="ECO:0000313" key="2">
    <source>
        <dbReference type="EMBL" id="KAK1355297.1"/>
    </source>
</evidence>
<protein>
    <submittedName>
        <fullName evidence="2">O-fucosylpeptide 3-beta-N-acetylglucosaminyltransferase</fullName>
    </submittedName>
</protein>
<gene>
    <name evidence="2" type="ORF">POM88_048553</name>
</gene>
<dbReference type="Proteomes" id="UP001237642">
    <property type="component" value="Unassembled WGS sequence"/>
</dbReference>
<accession>A0AAD8GU16</accession>
<keyword evidence="1" id="KW-0812">Transmembrane</keyword>
<dbReference type="AlphaFoldDB" id="A0AAD8GU16"/>
<reference evidence="2" key="1">
    <citation type="submission" date="2023-02" db="EMBL/GenBank/DDBJ databases">
        <title>Genome of toxic invasive species Heracleum sosnowskyi carries increased number of genes despite the absence of recent whole-genome duplications.</title>
        <authorList>
            <person name="Schelkunov M."/>
            <person name="Shtratnikova V."/>
            <person name="Makarenko M."/>
            <person name="Klepikova A."/>
            <person name="Omelchenko D."/>
            <person name="Novikova G."/>
            <person name="Obukhova E."/>
            <person name="Bogdanov V."/>
            <person name="Penin A."/>
            <person name="Logacheva M."/>
        </authorList>
    </citation>
    <scope>NUCLEOTIDE SEQUENCE</scope>
    <source>
        <strain evidence="2">Hsosn_3</strain>
        <tissue evidence="2">Leaf</tissue>
    </source>
</reference>
<evidence type="ECO:0000256" key="1">
    <source>
        <dbReference type="SAM" id="Phobius"/>
    </source>
</evidence>
<keyword evidence="3" id="KW-1185">Reference proteome</keyword>
<feature type="transmembrane region" description="Helical" evidence="1">
    <location>
        <begin position="35"/>
        <end position="54"/>
    </location>
</feature>
<keyword evidence="1" id="KW-1133">Transmembrane helix</keyword>
<dbReference type="InterPro" id="IPR006740">
    <property type="entry name" value="DUF604"/>
</dbReference>
<sequence>MSAQGREPGHNPFKSLKLSIFSDKFSDIFMTSFKATLMMIFIITSIIIVFYSFFGSETRWRFGYQDSPVNANLTRPFCVEPTRPEISTNTSHIVFGIGGSAKTWSRRQKYSQLWWRVNSTRGFVWLDEQPDRDTEWPENSPPYKVSSDWTHFKFSSSQSAVRIARIVSDSFRVGLPNVRWFVMGDDDTVFFLDNLVAVLKKYDHEKLFYVGGNSESVEQDVLHSYDMAFGGGGFALSYPLAEKLSKAMDGCLDRYSNYYGSDQRIWACVSEFGVPLTREPGFHQNDVRGDVYGLLAAHPVAPLVTLHHLDYLSPLFPNQTQDESLNTLMEAYNLDPSRTLQQSVCYYKNWGGIWSISISWGYTIQIYNSYLLPPDLEIPLQTFKTWRSWADGPFTFNTRPVSSDRCENPITYFFDWGQEVSKTETLTSYKKYVVDSSKECKAKVDYRRTVEKIQVFAPKMDPQEFAKVPRRQLCEIENFKYGKMKVKIRSSVP</sequence>